<dbReference type="InterPro" id="IPR012336">
    <property type="entry name" value="Thioredoxin-like_fold"/>
</dbReference>
<dbReference type="SUPFAM" id="SSF52833">
    <property type="entry name" value="Thioredoxin-like"/>
    <property type="match status" value="1"/>
</dbReference>
<dbReference type="EMBL" id="CP048617">
    <property type="protein sequence ID" value="QIB28166.1"/>
    <property type="molecule type" value="Genomic_DNA"/>
</dbReference>
<dbReference type="Gene3D" id="3.40.30.10">
    <property type="entry name" value="Glutaredoxin"/>
    <property type="match status" value="1"/>
</dbReference>
<reference evidence="2 3" key="1">
    <citation type="submission" date="2020-02" db="EMBL/GenBank/DDBJ databases">
        <title>Thermophilic hydrogen producing bacteria, Caloranaerobacter azorensis.</title>
        <authorList>
            <person name="Baek K."/>
        </authorList>
    </citation>
    <scope>NUCLEOTIDE SEQUENCE [LARGE SCALE GENOMIC DNA]</scope>
    <source>
        <strain evidence="2 3">T3-1</strain>
    </source>
</reference>
<evidence type="ECO:0000313" key="2">
    <source>
        <dbReference type="EMBL" id="QIB28166.1"/>
    </source>
</evidence>
<evidence type="ECO:0000259" key="1">
    <source>
        <dbReference type="Pfam" id="PF13192"/>
    </source>
</evidence>
<feature type="domain" description="Thioredoxin-like fold" evidence="1">
    <location>
        <begin position="2"/>
        <end position="57"/>
    </location>
</feature>
<organism evidence="2 3">
    <name type="scientific">Caloranaerobacter azorensis</name>
    <dbReference type="NCBI Taxonomy" id="116090"/>
    <lineage>
        <taxon>Bacteria</taxon>
        <taxon>Bacillati</taxon>
        <taxon>Bacillota</taxon>
        <taxon>Tissierellia</taxon>
        <taxon>Tissierellales</taxon>
        <taxon>Thermohalobacteraceae</taxon>
        <taxon>Caloranaerobacter</taxon>
    </lineage>
</organism>
<gene>
    <name evidence="2" type="ORF">G3A45_05630</name>
</gene>
<accession>A0A6P1YK46</accession>
<sequence>MVDAALDRLGLDYDFDLISDLPEIAKAGVTNPPALMVNGEIKIEGKIPTVDEVVEVFKNI</sequence>
<dbReference type="AlphaFoldDB" id="A0A6P1YK46"/>
<evidence type="ECO:0000313" key="3">
    <source>
        <dbReference type="Proteomes" id="UP000464452"/>
    </source>
</evidence>
<dbReference type="RefSeq" id="WP_163236186.1">
    <property type="nucleotide sequence ID" value="NZ_CP048617.1"/>
</dbReference>
<dbReference type="Proteomes" id="UP000464452">
    <property type="component" value="Chromosome"/>
</dbReference>
<dbReference type="Pfam" id="PF13192">
    <property type="entry name" value="Thioredoxin_3"/>
    <property type="match status" value="1"/>
</dbReference>
<protein>
    <submittedName>
        <fullName evidence="2">Thioredoxin family protein</fullName>
    </submittedName>
</protein>
<name>A0A6P1YK46_9FIRM</name>
<proteinExistence type="predicted"/>
<dbReference type="InterPro" id="IPR036249">
    <property type="entry name" value="Thioredoxin-like_sf"/>
</dbReference>
<dbReference type="KEGG" id="cazo:G3A45_05630"/>